<comment type="function">
    <text evidence="1">Subunit of the oligosaccharyl transferase (OST) complex that catalyzes the initial transfer of a defined glycan (Glc(3)Man(9)GlcNAc(2) in eukaryotes) from the lipid carrier dolichol-pyrophosphate to an asparagine residue within an Asn-X-Ser/Thr consensus motif in nascent polypeptide chains, the first step in protein N-glycosylation. N-glycosylation occurs cotranslationally and the complex associates with the Sec61 complex at the channel-forming translocon complex that mediates protein translocation across the endoplasmic reticulum (ER). All subunits are required for a maximal enzyme activity.</text>
</comment>
<dbReference type="Pfam" id="PF23860">
    <property type="entry name" value="Ribophorin_II_3rd"/>
    <property type="match status" value="1"/>
</dbReference>
<dbReference type="AlphaFoldDB" id="A0A1I7YTL0"/>
<evidence type="ECO:0000313" key="17">
    <source>
        <dbReference type="Proteomes" id="UP000095287"/>
    </source>
</evidence>
<reference evidence="18" key="1">
    <citation type="submission" date="2016-11" db="UniProtKB">
        <authorList>
            <consortium name="WormBaseParasite"/>
        </authorList>
    </citation>
    <scope>IDENTIFICATION</scope>
</reference>
<keyword evidence="9 13" id="KW-1133">Transmembrane helix</keyword>
<name>A0A1I7YTL0_9BILA</name>
<dbReference type="PANTHER" id="PTHR12640">
    <property type="entry name" value="RIBOPHORIN II"/>
    <property type="match status" value="1"/>
</dbReference>
<comment type="subcellular location">
    <subcellularLocation>
        <location evidence="2">Endoplasmic reticulum membrane</location>
        <topology evidence="2">Multi-pass membrane protein</topology>
    </subcellularLocation>
</comment>
<dbReference type="InterPro" id="IPR055374">
    <property type="entry name" value="Ribophorin_II_3rd"/>
</dbReference>
<keyword evidence="6 13" id="KW-0812">Transmembrane</keyword>
<comment type="pathway">
    <text evidence="3">Protein modification; protein glycosylation.</text>
</comment>
<dbReference type="InterPro" id="IPR056790">
    <property type="entry name" value="Ribophorin_II_C"/>
</dbReference>
<keyword evidence="17" id="KW-1185">Reference proteome</keyword>
<comment type="similarity">
    <text evidence="4">Belongs to the SWP1 family.</text>
</comment>
<evidence type="ECO:0000256" key="6">
    <source>
        <dbReference type="ARBA" id="ARBA00022692"/>
    </source>
</evidence>
<evidence type="ECO:0000256" key="2">
    <source>
        <dbReference type="ARBA" id="ARBA00004477"/>
    </source>
</evidence>
<sequence length="288" mass="32073">MNRTCLINLIIGSVLVSLAFAAAGKTEITVENVEYQLGEDSSSTWNSIKLNEKLPTVPALTQHSALSLKFSVKDKATGKPFPVHQAFVALVHAETLQEIIFIAEQDPANAYLAEIDLKKDRDQFNGVSGVYNIRLIIGDFAVPLGINWNLMDVKLTIPKVAAPVVKKSQKITYEKLPEIHHIFREPEARPAQVVSTAFTFICLAPFALLIILWLRVGINFSSENLSIWTIPFFGGLGGIFTIYVVFWIKLNMFQTLNYLSILGVATFFFGNRLLRVISATGKEKKKTE</sequence>
<dbReference type="UniPathway" id="UPA00378"/>
<evidence type="ECO:0000313" key="18">
    <source>
        <dbReference type="WBParaSite" id="L893_g19584.t1"/>
    </source>
</evidence>
<keyword evidence="8" id="KW-0256">Endoplasmic reticulum</keyword>
<feature type="chain" id="PRO_5044285619" description="Dolichyl-diphosphooligosaccharide--protein glycosyltransferase subunit 2" evidence="14">
    <location>
        <begin position="22"/>
        <end position="288"/>
    </location>
</feature>
<evidence type="ECO:0000256" key="7">
    <source>
        <dbReference type="ARBA" id="ARBA00022729"/>
    </source>
</evidence>
<dbReference type="GO" id="GO:0008250">
    <property type="term" value="C:oligosaccharyltransferase complex"/>
    <property type="evidence" value="ECO:0007669"/>
    <property type="project" value="InterPro"/>
</dbReference>
<dbReference type="Proteomes" id="UP000095287">
    <property type="component" value="Unplaced"/>
</dbReference>
<evidence type="ECO:0000256" key="14">
    <source>
        <dbReference type="SAM" id="SignalP"/>
    </source>
</evidence>
<evidence type="ECO:0000256" key="9">
    <source>
        <dbReference type="ARBA" id="ARBA00022989"/>
    </source>
</evidence>
<evidence type="ECO:0000259" key="15">
    <source>
        <dbReference type="Pfam" id="PF23860"/>
    </source>
</evidence>
<evidence type="ECO:0000256" key="1">
    <source>
        <dbReference type="ARBA" id="ARBA00002791"/>
    </source>
</evidence>
<evidence type="ECO:0000256" key="3">
    <source>
        <dbReference type="ARBA" id="ARBA00004922"/>
    </source>
</evidence>
<keyword evidence="7 14" id="KW-0732">Signal</keyword>
<keyword evidence="10 13" id="KW-0472">Membrane</keyword>
<dbReference type="WBParaSite" id="L893_g19584.t1">
    <property type="protein sequence ID" value="L893_g19584.t1"/>
    <property type="gene ID" value="L893_g19584"/>
</dbReference>
<organism evidence="17 18">
    <name type="scientific">Steinernema glaseri</name>
    <dbReference type="NCBI Taxonomy" id="37863"/>
    <lineage>
        <taxon>Eukaryota</taxon>
        <taxon>Metazoa</taxon>
        <taxon>Ecdysozoa</taxon>
        <taxon>Nematoda</taxon>
        <taxon>Chromadorea</taxon>
        <taxon>Rhabditida</taxon>
        <taxon>Tylenchina</taxon>
        <taxon>Panagrolaimomorpha</taxon>
        <taxon>Strongyloidoidea</taxon>
        <taxon>Steinernematidae</taxon>
        <taxon>Steinernema</taxon>
    </lineage>
</organism>
<evidence type="ECO:0000256" key="10">
    <source>
        <dbReference type="ARBA" id="ARBA00023136"/>
    </source>
</evidence>
<evidence type="ECO:0000259" key="16">
    <source>
        <dbReference type="Pfam" id="PF25147"/>
    </source>
</evidence>
<protein>
    <recommendedName>
        <fullName evidence="5">Dolichyl-diphosphooligosaccharide--protein glycosyltransferase subunit 2</fullName>
    </recommendedName>
    <alternativeName>
        <fullName evidence="12">Ribophorin II</fullName>
    </alternativeName>
    <alternativeName>
        <fullName evidence="11">Ribophorin-2</fullName>
    </alternativeName>
</protein>
<accession>A0A1I7YTL0</accession>
<feature type="transmembrane region" description="Helical" evidence="13">
    <location>
        <begin position="226"/>
        <end position="250"/>
    </location>
</feature>
<feature type="signal peptide" evidence="14">
    <location>
        <begin position="1"/>
        <end position="21"/>
    </location>
</feature>
<dbReference type="PANTHER" id="PTHR12640:SF0">
    <property type="entry name" value="DOLICHYL-DIPHOSPHOOLIGOSACCHARIDE--PROTEIN GLYCOSYLTRANSFERASE SUBUNIT 2"/>
    <property type="match status" value="1"/>
</dbReference>
<feature type="domain" description="Ribophorin II third" evidence="15">
    <location>
        <begin position="43"/>
        <end position="155"/>
    </location>
</feature>
<evidence type="ECO:0000256" key="13">
    <source>
        <dbReference type="SAM" id="Phobius"/>
    </source>
</evidence>
<evidence type="ECO:0000256" key="5">
    <source>
        <dbReference type="ARBA" id="ARBA00017612"/>
    </source>
</evidence>
<proteinExistence type="inferred from homology"/>
<dbReference type="Pfam" id="PF25147">
    <property type="entry name" value="Ribophorin_II_C"/>
    <property type="match status" value="1"/>
</dbReference>
<evidence type="ECO:0000256" key="12">
    <source>
        <dbReference type="ARBA" id="ARBA00032139"/>
    </source>
</evidence>
<dbReference type="GO" id="GO:0006487">
    <property type="term" value="P:protein N-linked glycosylation"/>
    <property type="evidence" value="ECO:0007669"/>
    <property type="project" value="TreeGrafter"/>
</dbReference>
<evidence type="ECO:0000256" key="8">
    <source>
        <dbReference type="ARBA" id="ARBA00022824"/>
    </source>
</evidence>
<feature type="transmembrane region" description="Helical" evidence="13">
    <location>
        <begin position="256"/>
        <end position="274"/>
    </location>
</feature>
<dbReference type="InterPro" id="IPR008814">
    <property type="entry name" value="Swp1"/>
</dbReference>
<feature type="transmembrane region" description="Helical" evidence="13">
    <location>
        <begin position="193"/>
        <end position="214"/>
    </location>
</feature>
<feature type="domain" description="Ribophorin II C-terminal" evidence="16">
    <location>
        <begin position="183"/>
        <end position="278"/>
    </location>
</feature>
<evidence type="ECO:0000256" key="11">
    <source>
        <dbReference type="ARBA" id="ARBA00030078"/>
    </source>
</evidence>
<evidence type="ECO:0000256" key="4">
    <source>
        <dbReference type="ARBA" id="ARBA00009038"/>
    </source>
</evidence>